<feature type="signal peptide" evidence="2">
    <location>
        <begin position="1"/>
        <end position="25"/>
    </location>
</feature>
<keyword evidence="1" id="KW-0812">Transmembrane</keyword>
<keyword evidence="1" id="KW-1133">Transmembrane helix</keyword>
<dbReference type="InterPro" id="IPR059083">
    <property type="entry name" value="At5g19230_dom"/>
</dbReference>
<keyword evidence="1" id="KW-0472">Membrane</keyword>
<proteinExistence type="predicted"/>
<name>A0A5B7CB38_DAVIN</name>
<gene>
    <name evidence="4" type="ORF">Din_047619</name>
</gene>
<evidence type="ECO:0000259" key="3">
    <source>
        <dbReference type="Pfam" id="PF25884"/>
    </source>
</evidence>
<evidence type="ECO:0000256" key="2">
    <source>
        <dbReference type="SAM" id="SignalP"/>
    </source>
</evidence>
<dbReference type="PANTHER" id="PTHR33976:SF8">
    <property type="entry name" value="OS07G0645000 PROTEIN"/>
    <property type="match status" value="1"/>
</dbReference>
<reference evidence="4" key="1">
    <citation type="submission" date="2019-08" db="EMBL/GenBank/DDBJ databases">
        <title>Reference gene set and small RNA set construction with multiple tissues from Davidia involucrata Baill.</title>
        <authorList>
            <person name="Yang H."/>
            <person name="Zhou C."/>
            <person name="Li G."/>
            <person name="Wang J."/>
            <person name="Gao P."/>
            <person name="Wang M."/>
            <person name="Wang R."/>
            <person name="Zhao Y."/>
        </authorList>
    </citation>
    <scope>NUCLEOTIDE SEQUENCE</scope>
    <source>
        <tissue evidence="4">Mixed with DoveR01_LX</tissue>
    </source>
</reference>
<dbReference type="InterPro" id="IPR045285">
    <property type="entry name" value="At5g19230-like"/>
</dbReference>
<dbReference type="AlphaFoldDB" id="A0A5B7CB38"/>
<sequence length="196" mass="21157">MGFLHKHLLHLFVLLHVILLLSCQAKSLDAEENLLQGLNSYRASLNLSTLTEKSNADCLADEVANQFKNQPCSNTTGADTVPGTEPQFPNYPDLLAKCHLNITDTRDGVVMPVCIPNLAPSLVLTNYTESQYSQYLNDSTYIGAGIGSEGDWMVVVLSTNTTGGSFSTDNAAGLVSIVGLTQNLIPLLGFFLFLMS</sequence>
<feature type="chain" id="PRO_5022878942" evidence="2">
    <location>
        <begin position="26"/>
        <end position="196"/>
    </location>
</feature>
<evidence type="ECO:0000313" key="4">
    <source>
        <dbReference type="EMBL" id="MPA78178.1"/>
    </source>
</evidence>
<dbReference type="EMBL" id="GHES01047619">
    <property type="protein sequence ID" value="MPA78178.1"/>
    <property type="molecule type" value="Transcribed_RNA"/>
</dbReference>
<feature type="domain" description="Uncharacterized GPI-anchored protein At5g19230-like" evidence="3">
    <location>
        <begin position="31"/>
        <end position="157"/>
    </location>
</feature>
<feature type="transmembrane region" description="Helical" evidence="1">
    <location>
        <begin position="171"/>
        <end position="194"/>
    </location>
</feature>
<protein>
    <submittedName>
        <fullName evidence="4">Putative Glycoprotein membrane GPI-anchored</fullName>
    </submittedName>
</protein>
<keyword evidence="2" id="KW-0732">Signal</keyword>
<organism evidence="4">
    <name type="scientific">Davidia involucrata</name>
    <name type="common">Dove tree</name>
    <dbReference type="NCBI Taxonomy" id="16924"/>
    <lineage>
        <taxon>Eukaryota</taxon>
        <taxon>Viridiplantae</taxon>
        <taxon>Streptophyta</taxon>
        <taxon>Embryophyta</taxon>
        <taxon>Tracheophyta</taxon>
        <taxon>Spermatophyta</taxon>
        <taxon>Magnoliopsida</taxon>
        <taxon>eudicotyledons</taxon>
        <taxon>Gunneridae</taxon>
        <taxon>Pentapetalae</taxon>
        <taxon>asterids</taxon>
        <taxon>Cornales</taxon>
        <taxon>Nyssaceae</taxon>
        <taxon>Davidia</taxon>
    </lineage>
</organism>
<dbReference type="PANTHER" id="PTHR33976">
    <property type="entry name" value="OS07G0645000 PROTEIN"/>
    <property type="match status" value="1"/>
</dbReference>
<dbReference type="PROSITE" id="PS51257">
    <property type="entry name" value="PROKAR_LIPOPROTEIN"/>
    <property type="match status" value="1"/>
</dbReference>
<accession>A0A5B7CB38</accession>
<evidence type="ECO:0000256" key="1">
    <source>
        <dbReference type="SAM" id="Phobius"/>
    </source>
</evidence>
<dbReference type="Pfam" id="PF25884">
    <property type="entry name" value="At5g19230"/>
    <property type="match status" value="1"/>
</dbReference>